<gene>
    <name evidence="1" type="ORF">BDR25DRAFT_360662</name>
</gene>
<proteinExistence type="predicted"/>
<evidence type="ECO:0000313" key="2">
    <source>
        <dbReference type="Proteomes" id="UP000799755"/>
    </source>
</evidence>
<sequence>MANANLPRSARKQPIPPLGSNATAISHKGSPATALATVPHRSGSGYASDQSTSSTISERVAVPAVNPSPPSRSPYNTTPKTPSPFLKDTQLLPASQHQERPIPSKYSYVQTAQPPPAEADTSSTSVTEIGSAYAPSLASGSKPSPSPGPSSSLMSSLVSSRISSLTSPAHTPPATTTRAQDVVVTDVAKIHSRPPERVPLGLNTAYIVPPRIASAVKAMGQQNWEEYVRLVELFVDGNIAEEALTAKTTKIFQIGDIRAGEMLRNQACEMIRQARQEDDISFGLDTDMEL</sequence>
<organism evidence="1 2">
    <name type="scientific">Lindgomyces ingoldianus</name>
    <dbReference type="NCBI Taxonomy" id="673940"/>
    <lineage>
        <taxon>Eukaryota</taxon>
        <taxon>Fungi</taxon>
        <taxon>Dikarya</taxon>
        <taxon>Ascomycota</taxon>
        <taxon>Pezizomycotina</taxon>
        <taxon>Dothideomycetes</taxon>
        <taxon>Pleosporomycetidae</taxon>
        <taxon>Pleosporales</taxon>
        <taxon>Lindgomycetaceae</taxon>
        <taxon>Lindgomyces</taxon>
    </lineage>
</organism>
<accession>A0ACB6QEF8</accession>
<comment type="caution">
    <text evidence="1">The sequence shown here is derived from an EMBL/GenBank/DDBJ whole genome shotgun (WGS) entry which is preliminary data.</text>
</comment>
<dbReference type="EMBL" id="MU003530">
    <property type="protein sequence ID" value="KAF2465301.1"/>
    <property type="molecule type" value="Genomic_DNA"/>
</dbReference>
<reference evidence="1" key="1">
    <citation type="journal article" date="2020" name="Stud. Mycol.">
        <title>101 Dothideomycetes genomes: a test case for predicting lifestyles and emergence of pathogens.</title>
        <authorList>
            <person name="Haridas S."/>
            <person name="Albert R."/>
            <person name="Binder M."/>
            <person name="Bloem J."/>
            <person name="Labutti K."/>
            <person name="Salamov A."/>
            <person name="Andreopoulos B."/>
            <person name="Baker S."/>
            <person name="Barry K."/>
            <person name="Bills G."/>
            <person name="Bluhm B."/>
            <person name="Cannon C."/>
            <person name="Castanera R."/>
            <person name="Culley D."/>
            <person name="Daum C."/>
            <person name="Ezra D."/>
            <person name="Gonzalez J."/>
            <person name="Henrissat B."/>
            <person name="Kuo A."/>
            <person name="Liang C."/>
            <person name="Lipzen A."/>
            <person name="Lutzoni F."/>
            <person name="Magnuson J."/>
            <person name="Mondo S."/>
            <person name="Nolan M."/>
            <person name="Ohm R."/>
            <person name="Pangilinan J."/>
            <person name="Park H.-J."/>
            <person name="Ramirez L."/>
            <person name="Alfaro M."/>
            <person name="Sun H."/>
            <person name="Tritt A."/>
            <person name="Yoshinaga Y."/>
            <person name="Zwiers L.-H."/>
            <person name="Turgeon B."/>
            <person name="Goodwin S."/>
            <person name="Spatafora J."/>
            <person name="Crous P."/>
            <person name="Grigoriev I."/>
        </authorList>
    </citation>
    <scope>NUCLEOTIDE SEQUENCE</scope>
    <source>
        <strain evidence="1">ATCC 200398</strain>
    </source>
</reference>
<evidence type="ECO:0000313" key="1">
    <source>
        <dbReference type="EMBL" id="KAF2465301.1"/>
    </source>
</evidence>
<keyword evidence="2" id="KW-1185">Reference proteome</keyword>
<name>A0ACB6QEF8_9PLEO</name>
<dbReference type="Proteomes" id="UP000799755">
    <property type="component" value="Unassembled WGS sequence"/>
</dbReference>
<protein>
    <submittedName>
        <fullName evidence="1">Uncharacterized protein</fullName>
    </submittedName>
</protein>